<keyword evidence="20" id="KW-1185">Reference proteome</keyword>
<dbReference type="Gene3D" id="2.60.40.1510">
    <property type="entry name" value="ntegrin, alpha v. Chain A, domain 3"/>
    <property type="match status" value="1"/>
</dbReference>
<dbReference type="SMART" id="SM00191">
    <property type="entry name" value="Int_alpha"/>
    <property type="match status" value="4"/>
</dbReference>
<dbReference type="Gene3D" id="2.60.40.1530">
    <property type="entry name" value="ntegrin, alpha v. Chain A, domain 4"/>
    <property type="match status" value="2"/>
</dbReference>
<dbReference type="GO" id="GO:0016020">
    <property type="term" value="C:membrane"/>
    <property type="evidence" value="ECO:0007669"/>
    <property type="project" value="UniProtKB-SubCell"/>
</dbReference>
<dbReference type="GO" id="GO:0048513">
    <property type="term" value="P:animal organ development"/>
    <property type="evidence" value="ECO:0007669"/>
    <property type="project" value="UniProtKB-ARBA"/>
</dbReference>
<dbReference type="PANTHER" id="PTHR23220:SF133">
    <property type="entry name" value="INTEGRIN ALPHA-PS2"/>
    <property type="match status" value="1"/>
</dbReference>
<comment type="similarity">
    <text evidence="2 13">Belongs to the integrin alpha chain family.</text>
</comment>
<feature type="region of interest" description="Disordered" evidence="15">
    <location>
        <begin position="1190"/>
        <end position="1230"/>
    </location>
</feature>
<keyword evidence="8 13" id="KW-0401">Integrin</keyword>
<dbReference type="Gene3D" id="2.130.10.130">
    <property type="entry name" value="Integrin alpha, N-terminal"/>
    <property type="match status" value="1"/>
</dbReference>
<dbReference type="Pfam" id="PF01839">
    <property type="entry name" value="FG-GAP"/>
    <property type="match status" value="2"/>
</dbReference>
<dbReference type="Pfam" id="PF08441">
    <property type="entry name" value="Integrin_A_Ig_1"/>
    <property type="match status" value="1"/>
</dbReference>
<evidence type="ECO:0000256" key="2">
    <source>
        <dbReference type="ARBA" id="ARBA00008054"/>
    </source>
</evidence>
<feature type="region of interest" description="Disordered" evidence="15">
    <location>
        <begin position="594"/>
        <end position="617"/>
    </location>
</feature>
<evidence type="ECO:0000256" key="9">
    <source>
        <dbReference type="ARBA" id="ARBA00023136"/>
    </source>
</evidence>
<feature type="repeat" description="FG-GAP" evidence="12">
    <location>
        <begin position="421"/>
        <end position="483"/>
    </location>
</feature>
<dbReference type="InterPro" id="IPR013519">
    <property type="entry name" value="Int_alpha_beta-p"/>
</dbReference>
<dbReference type="GO" id="GO:0031589">
    <property type="term" value="P:cell-substrate adhesion"/>
    <property type="evidence" value="ECO:0007669"/>
    <property type="project" value="UniProtKB-ARBA"/>
</dbReference>
<gene>
    <name evidence="19" type="ORF">HHI36_007907</name>
</gene>
<sequence length="1554" mass="172261">MSRNRSRNTKTDVTKNLVNEAKHCGICNKNLVKSEYKLFVQDCARNGYVSLSRDEISKLYEKKKSWICNGCKESTLTRESILVHTGTDDDISDDDENGDDSKSQYTITEVIVLITQNHHSLSNELKSFKRELSSLQESTTFMSNSFDELQKENKEIKRQLEEESRDLHNAKKRISEGDRLFIGAPGSWYWQGQMYSVDAHAKFAFTPGLFSRFGGKGQVIQQSTETRPASVSTKEGTAKDDDSYLGYSTVIGDFADAGIQGIAVGMPRGANLHGKVLLYTWDLTNFKNFSGDQLGSYFGYSLAAVDIDGDKKDDIVIGAPMYTIPNNEGKYEVGRVYVIYHGGFRGSFTSSYVIEGFKSKSRFGHALSGLGDINQDGYGDFAVGAPYDGPSERGAVYIYHGSDKGVRKTYSQVIYAEDVSLPTSYIAYLNHPETFGFSVTGGIDLDGNDYPDFAVGSYLSDTTIFFRSRPVVRVEAFVRFLTPGKQIDIKEDNCRLRDGRKVACTSIDFCVKYSGKGIPSAIYLEVQYILDTRQPKRPRMAFIEAENVNSINNTIRLEKDRGDTCETKQIYLQSDLYDKLTALEAEVKYWMKEQNNRGRGSREARDPNSRLTPILDLNSPPVKKDSISIKKNCGPDNVCIPNLNIDISSNVQQYLFGSKENLNLTIIVNNNGEDSFGTTFSLVYPDGIYYKKVDDKSQQHATCRNSENRTLNCDIGNPLPAGSIVKFDVILQPFYKEGLKDTFEFDMYVNSTNPELKSDLNDNHQHVSIKVWADSNIELRGISHPAELDFNETLYASTKIYREQDIGPQVIHTYFLRNLGPANLEETELLLSWPYATLEGESFLYLLEQPHTLGNIKCHHVPEANYLNVTIEENFSWERINVKESSIEFHSVLTGGGVSLETDVVTTGVTGGTVINTGQDNITSLVGGSEDISVVDQQRHNATVLASDYGGITTTTYSEYETRIVNGVPYTTVTNTTTVKDAKGNILNTYVRKGKTDHHVIGVPQRGSQGSSNIDGGRITTTHTKYETTVVNGIPVTTVTNTTTVSDAVTGEIISSNSVSEGSMTHVVKPGITTSSENRYYEKTEGNGIATSSGNRYYEKTEGTETNLGNLPIDGRPIVNRIESRNFTTLRQDGSQNGRVFQWDTNSKGSQSGIRYQSEYRNGPPVSQPSLERKIYQQEVSNSNYGKTVYAQNSSSQSGQVGYDSNYAAQNRGFTGHRSESNEATSEDDQAQTGYIDSEGMYQSFSKSVASENDGSTSINESYGGVGGSSEGNLNFDQDLGNLAINRGYTSTISEVRGGNQLEVGESVGQLGGRQRIGGFTEEVSLNASYDPDTGRFVPDVRQDRSSETISKTTKHTSSDSNSEQRPPTTYSRSSSSSSYSKQEQHWSNSKPVPSATNNIEGDNVPPNRSNSHWYMGRKKRQATYHHRGLHYDKAMLQAIQCHSTKCFHVRCVVGRLAPEKEVVVAFRGRISAQVLKNATDHSIKFSSMMAGKITKLPYFGKTDKTNVTTFEIETNVPAPPPEIKSNVVPLWIILLSAIAGTLILLLALLLLYK</sequence>
<keyword evidence="7 13" id="KW-1133">Transmembrane helix</keyword>
<feature type="repeat" description="FG-GAP" evidence="12">
    <location>
        <begin position="284"/>
        <end position="348"/>
    </location>
</feature>
<keyword evidence="3 13" id="KW-0812">Transmembrane</keyword>
<comment type="caution">
    <text evidence="19">The sequence shown here is derived from an EMBL/GenBank/DDBJ whole genome shotgun (WGS) entry which is preliminary data.</text>
</comment>
<feature type="compositionally biased region" description="Basic and acidic residues" evidence="15">
    <location>
        <begin position="594"/>
        <end position="608"/>
    </location>
</feature>
<dbReference type="InterPro" id="IPR028994">
    <property type="entry name" value="Integrin_alpha_N"/>
</dbReference>
<evidence type="ECO:0000256" key="12">
    <source>
        <dbReference type="PROSITE-ProRule" id="PRU00803"/>
    </source>
</evidence>
<feature type="domain" description="Integrin alpha second immunoglobulin-like" evidence="17">
    <location>
        <begin position="633"/>
        <end position="771"/>
    </location>
</feature>
<evidence type="ECO:0000256" key="13">
    <source>
        <dbReference type="RuleBase" id="RU003762"/>
    </source>
</evidence>
<evidence type="ECO:0000256" key="5">
    <source>
        <dbReference type="ARBA" id="ARBA00022737"/>
    </source>
</evidence>
<dbReference type="PROSITE" id="PS51470">
    <property type="entry name" value="FG_GAP"/>
    <property type="match status" value="3"/>
</dbReference>
<dbReference type="PRINTS" id="PR01185">
    <property type="entry name" value="INTEGRINA"/>
</dbReference>
<evidence type="ECO:0000259" key="18">
    <source>
        <dbReference type="Pfam" id="PF20806"/>
    </source>
</evidence>
<dbReference type="PANTHER" id="PTHR23220">
    <property type="entry name" value="INTEGRIN ALPHA"/>
    <property type="match status" value="1"/>
</dbReference>
<feature type="repeat" description="FG-GAP" evidence="12">
    <location>
        <begin position="349"/>
        <end position="408"/>
    </location>
</feature>
<evidence type="ECO:0000259" key="16">
    <source>
        <dbReference type="Pfam" id="PF08441"/>
    </source>
</evidence>
<dbReference type="Gene3D" id="2.60.40.1460">
    <property type="entry name" value="Integrin domains. Chain A, domain 2"/>
    <property type="match status" value="1"/>
</dbReference>
<dbReference type="Proteomes" id="UP001516400">
    <property type="component" value="Unassembled WGS sequence"/>
</dbReference>
<organism evidence="19 20">
    <name type="scientific">Cryptolaemus montrouzieri</name>
    <dbReference type="NCBI Taxonomy" id="559131"/>
    <lineage>
        <taxon>Eukaryota</taxon>
        <taxon>Metazoa</taxon>
        <taxon>Ecdysozoa</taxon>
        <taxon>Arthropoda</taxon>
        <taxon>Hexapoda</taxon>
        <taxon>Insecta</taxon>
        <taxon>Pterygota</taxon>
        <taxon>Neoptera</taxon>
        <taxon>Endopterygota</taxon>
        <taxon>Coleoptera</taxon>
        <taxon>Polyphaga</taxon>
        <taxon>Cucujiformia</taxon>
        <taxon>Coccinelloidea</taxon>
        <taxon>Coccinellidae</taxon>
        <taxon>Scymninae</taxon>
        <taxon>Scymnini</taxon>
        <taxon>Cryptolaemus</taxon>
    </lineage>
</organism>
<feature type="domain" description="Integrin alpha third immunoglobulin-like" evidence="18">
    <location>
        <begin position="1417"/>
        <end position="1517"/>
    </location>
</feature>
<evidence type="ECO:0000256" key="1">
    <source>
        <dbReference type="ARBA" id="ARBA00004479"/>
    </source>
</evidence>
<feature type="region of interest" description="Disordered" evidence="15">
    <location>
        <begin position="1137"/>
        <end position="1169"/>
    </location>
</feature>
<evidence type="ECO:0000256" key="10">
    <source>
        <dbReference type="ARBA" id="ARBA00023170"/>
    </source>
</evidence>
<keyword evidence="11" id="KW-0325">Glycoprotein</keyword>
<dbReference type="Pfam" id="PF20805">
    <property type="entry name" value="Integrin_A_Ig_2"/>
    <property type="match status" value="1"/>
</dbReference>
<dbReference type="InterPro" id="IPR013517">
    <property type="entry name" value="FG-GAP"/>
</dbReference>
<evidence type="ECO:0008006" key="21">
    <source>
        <dbReference type="Google" id="ProtNLM"/>
    </source>
</evidence>
<feature type="transmembrane region" description="Helical" evidence="13">
    <location>
        <begin position="1531"/>
        <end position="1553"/>
    </location>
</feature>
<dbReference type="InterPro" id="IPR048286">
    <property type="entry name" value="Integrin_alpha_Ig-like_3"/>
</dbReference>
<feature type="non-terminal residue" evidence="19">
    <location>
        <position position="1554"/>
    </location>
</feature>
<feature type="compositionally biased region" description="Polar residues" evidence="15">
    <location>
        <begin position="1190"/>
        <end position="1200"/>
    </location>
</feature>
<evidence type="ECO:0000256" key="8">
    <source>
        <dbReference type="ARBA" id="ARBA00023037"/>
    </source>
</evidence>
<keyword evidence="6 13" id="KW-0130">Cell adhesion</keyword>
<dbReference type="SUPFAM" id="SSF69179">
    <property type="entry name" value="Integrin domains"/>
    <property type="match status" value="3"/>
</dbReference>
<feature type="compositionally biased region" description="Polar residues" evidence="15">
    <location>
        <begin position="1386"/>
        <end position="1413"/>
    </location>
</feature>
<dbReference type="InterPro" id="IPR000413">
    <property type="entry name" value="Integrin_alpha"/>
</dbReference>
<feature type="domain" description="Integrin alpha third immunoglobulin-like" evidence="18">
    <location>
        <begin position="778"/>
        <end position="874"/>
    </location>
</feature>
<dbReference type="Pfam" id="PF20806">
    <property type="entry name" value="Integrin_A_Ig_3"/>
    <property type="match status" value="2"/>
</dbReference>
<evidence type="ECO:0000259" key="17">
    <source>
        <dbReference type="Pfam" id="PF20805"/>
    </source>
</evidence>
<evidence type="ECO:0000256" key="14">
    <source>
        <dbReference type="SAM" id="Coils"/>
    </source>
</evidence>
<keyword evidence="4" id="KW-0732">Signal</keyword>
<protein>
    <recommendedName>
        <fullName evidence="21">Integrin alpha-2 domain-containing protein</fullName>
    </recommendedName>
</protein>
<keyword evidence="5" id="KW-0677">Repeat</keyword>
<dbReference type="EMBL" id="JABFTP020000021">
    <property type="protein sequence ID" value="KAL3268811.1"/>
    <property type="molecule type" value="Genomic_DNA"/>
</dbReference>
<dbReference type="SUPFAM" id="SSF69318">
    <property type="entry name" value="Integrin alpha N-terminal domain"/>
    <property type="match status" value="1"/>
</dbReference>
<evidence type="ECO:0000256" key="7">
    <source>
        <dbReference type="ARBA" id="ARBA00022989"/>
    </source>
</evidence>
<evidence type="ECO:0000256" key="15">
    <source>
        <dbReference type="SAM" id="MobiDB-lite"/>
    </source>
</evidence>
<feature type="region of interest" description="Disordered" evidence="15">
    <location>
        <begin position="1326"/>
        <end position="1416"/>
    </location>
</feature>
<keyword evidence="9 13" id="KW-0472">Membrane</keyword>
<evidence type="ECO:0000313" key="20">
    <source>
        <dbReference type="Proteomes" id="UP001516400"/>
    </source>
</evidence>
<feature type="coiled-coil region" evidence="14">
    <location>
        <begin position="118"/>
        <end position="173"/>
    </location>
</feature>
<evidence type="ECO:0000256" key="6">
    <source>
        <dbReference type="ARBA" id="ARBA00022889"/>
    </source>
</evidence>
<comment type="subcellular location">
    <subcellularLocation>
        <location evidence="1 13">Membrane</location>
        <topology evidence="1 13">Single-pass type I membrane protein</topology>
    </subcellularLocation>
</comment>
<dbReference type="InterPro" id="IPR013649">
    <property type="entry name" value="Integrin_alpha_Ig-like_1"/>
</dbReference>
<evidence type="ECO:0000256" key="4">
    <source>
        <dbReference type="ARBA" id="ARBA00022729"/>
    </source>
</evidence>
<evidence type="ECO:0000256" key="11">
    <source>
        <dbReference type="ARBA" id="ARBA00023180"/>
    </source>
</evidence>
<feature type="domain" description="Integrin alpha first immunoglubulin-like" evidence="16">
    <location>
        <begin position="468"/>
        <end position="631"/>
    </location>
</feature>
<proteinExistence type="inferred from homology"/>
<dbReference type="InterPro" id="IPR032695">
    <property type="entry name" value="Integrin_dom_sf"/>
</dbReference>
<keyword evidence="10 13" id="KW-0675">Receptor</keyword>
<dbReference type="GO" id="GO:0007157">
    <property type="term" value="P:heterophilic cell-cell adhesion via plasma membrane cell adhesion molecules"/>
    <property type="evidence" value="ECO:0007669"/>
    <property type="project" value="UniProtKB-ARBA"/>
</dbReference>
<name>A0ABD2MRT3_9CUCU</name>
<dbReference type="GO" id="GO:0007229">
    <property type="term" value="P:integrin-mediated signaling pathway"/>
    <property type="evidence" value="ECO:0007669"/>
    <property type="project" value="UniProtKB-KW"/>
</dbReference>
<accession>A0ABD2MRT3</accession>
<feature type="compositionally biased region" description="Low complexity" evidence="15">
    <location>
        <begin position="1366"/>
        <end position="1381"/>
    </location>
</feature>
<keyword evidence="14" id="KW-0175">Coiled coil</keyword>
<reference evidence="19 20" key="1">
    <citation type="journal article" date="2021" name="BMC Biol.">
        <title>Horizontally acquired antibacterial genes associated with adaptive radiation of ladybird beetles.</title>
        <authorList>
            <person name="Li H.S."/>
            <person name="Tang X.F."/>
            <person name="Huang Y.H."/>
            <person name="Xu Z.Y."/>
            <person name="Chen M.L."/>
            <person name="Du X.Y."/>
            <person name="Qiu B.Y."/>
            <person name="Chen P.T."/>
            <person name="Zhang W."/>
            <person name="Slipinski A."/>
            <person name="Escalona H.E."/>
            <person name="Waterhouse R.M."/>
            <person name="Zwick A."/>
            <person name="Pang H."/>
        </authorList>
    </citation>
    <scope>NUCLEOTIDE SEQUENCE [LARGE SCALE GENOMIC DNA]</scope>
    <source>
        <strain evidence="19">SYSU2018</strain>
    </source>
</reference>
<feature type="compositionally biased region" description="Polar residues" evidence="15">
    <location>
        <begin position="1137"/>
        <end position="1155"/>
    </location>
</feature>
<evidence type="ECO:0000313" key="19">
    <source>
        <dbReference type="EMBL" id="KAL3268811.1"/>
    </source>
</evidence>
<evidence type="ECO:0000256" key="3">
    <source>
        <dbReference type="ARBA" id="ARBA00022692"/>
    </source>
</evidence>
<dbReference type="InterPro" id="IPR048285">
    <property type="entry name" value="Integrin_alpha_Ig-like_2"/>
</dbReference>